<evidence type="ECO:0000259" key="6">
    <source>
        <dbReference type="Pfam" id="PF05175"/>
    </source>
</evidence>
<dbReference type="Proteomes" id="UP000885759">
    <property type="component" value="Unassembled WGS sequence"/>
</dbReference>
<evidence type="ECO:0000256" key="4">
    <source>
        <dbReference type="ARBA" id="ARBA00048391"/>
    </source>
</evidence>
<dbReference type="GO" id="GO:0102559">
    <property type="term" value="F:peptide chain release factor N(5)-glutamine methyltransferase activity"/>
    <property type="evidence" value="ECO:0007669"/>
    <property type="project" value="UniProtKB-EC"/>
</dbReference>
<comment type="catalytic activity">
    <reaction evidence="4 5">
        <text>L-glutaminyl-[peptide chain release factor] + S-adenosyl-L-methionine = N(5)-methyl-L-glutaminyl-[peptide chain release factor] + S-adenosyl-L-homocysteine + H(+)</text>
        <dbReference type="Rhea" id="RHEA:42896"/>
        <dbReference type="Rhea" id="RHEA-COMP:10271"/>
        <dbReference type="Rhea" id="RHEA-COMP:10272"/>
        <dbReference type="ChEBI" id="CHEBI:15378"/>
        <dbReference type="ChEBI" id="CHEBI:30011"/>
        <dbReference type="ChEBI" id="CHEBI:57856"/>
        <dbReference type="ChEBI" id="CHEBI:59789"/>
        <dbReference type="ChEBI" id="CHEBI:61891"/>
        <dbReference type="EC" id="2.1.1.297"/>
    </reaction>
</comment>
<reference evidence="8" key="1">
    <citation type="journal article" date="2020" name="mSystems">
        <title>Genome- and Community-Level Interaction Insights into Carbon Utilization and Element Cycling Functions of Hydrothermarchaeota in Hydrothermal Sediment.</title>
        <authorList>
            <person name="Zhou Z."/>
            <person name="Liu Y."/>
            <person name="Xu W."/>
            <person name="Pan J."/>
            <person name="Luo Z.H."/>
            <person name="Li M."/>
        </authorList>
    </citation>
    <scope>NUCLEOTIDE SEQUENCE [LARGE SCALE GENOMIC DNA]</scope>
    <source>
        <strain evidence="8">HyVt-570</strain>
    </source>
</reference>
<dbReference type="InterPro" id="IPR029063">
    <property type="entry name" value="SAM-dependent_MTases_sf"/>
</dbReference>
<evidence type="ECO:0000313" key="8">
    <source>
        <dbReference type="EMBL" id="HGY09627.1"/>
    </source>
</evidence>
<gene>
    <name evidence="5 8" type="primary">prmC</name>
    <name evidence="8" type="ORF">ENK37_06195</name>
</gene>
<evidence type="ECO:0000256" key="5">
    <source>
        <dbReference type="HAMAP-Rule" id="MF_02126"/>
    </source>
</evidence>
<dbReference type="NCBIfam" id="TIGR03534">
    <property type="entry name" value="RF_mod_PrmC"/>
    <property type="match status" value="1"/>
</dbReference>
<feature type="binding site" evidence="5">
    <location>
        <position position="145"/>
    </location>
    <ligand>
        <name>S-adenosyl-L-methionine</name>
        <dbReference type="ChEBI" id="CHEBI:59789"/>
    </ligand>
</feature>
<dbReference type="InterPro" id="IPR007848">
    <property type="entry name" value="Small_mtfrase_dom"/>
</dbReference>
<evidence type="ECO:0000256" key="3">
    <source>
        <dbReference type="ARBA" id="ARBA00022691"/>
    </source>
</evidence>
<dbReference type="PANTHER" id="PTHR18895:SF74">
    <property type="entry name" value="MTRF1L RELEASE FACTOR GLUTAMINE METHYLTRANSFERASE"/>
    <property type="match status" value="1"/>
</dbReference>
<dbReference type="InterPro" id="IPR002052">
    <property type="entry name" value="DNA_methylase_N6_adenine_CS"/>
</dbReference>
<feature type="binding site" evidence="5">
    <location>
        <position position="172"/>
    </location>
    <ligand>
        <name>S-adenosyl-L-methionine</name>
        <dbReference type="ChEBI" id="CHEBI:59789"/>
    </ligand>
</feature>
<name>A0A7C4V5X3_9DEIN</name>
<comment type="similarity">
    <text evidence="5">Belongs to the protein N5-glutamine methyltransferase family. PrmC subfamily.</text>
</comment>
<dbReference type="Gene3D" id="1.10.8.10">
    <property type="entry name" value="DNA helicase RuvA subunit, C-terminal domain"/>
    <property type="match status" value="1"/>
</dbReference>
<dbReference type="EC" id="2.1.1.297" evidence="5"/>
<dbReference type="InterPro" id="IPR019874">
    <property type="entry name" value="RF_methyltr_PrmC"/>
</dbReference>
<dbReference type="Pfam" id="PF05175">
    <property type="entry name" value="MTS"/>
    <property type="match status" value="1"/>
</dbReference>
<comment type="caution">
    <text evidence="8">The sequence shown here is derived from an EMBL/GenBank/DDBJ whole genome shotgun (WGS) entry which is preliminary data.</text>
</comment>
<dbReference type="GO" id="GO:0003676">
    <property type="term" value="F:nucleic acid binding"/>
    <property type="evidence" value="ECO:0007669"/>
    <property type="project" value="InterPro"/>
</dbReference>
<dbReference type="NCBIfam" id="TIGR00536">
    <property type="entry name" value="hemK_fam"/>
    <property type="match status" value="1"/>
</dbReference>
<accession>A0A7C4V5X3</accession>
<proteinExistence type="inferred from homology"/>
<feature type="binding site" evidence="5">
    <location>
        <begin position="185"/>
        <end position="188"/>
    </location>
    <ligand>
        <name>substrate</name>
    </ligand>
</feature>
<dbReference type="EMBL" id="DRPZ01000167">
    <property type="protein sequence ID" value="HGY09627.1"/>
    <property type="molecule type" value="Genomic_DNA"/>
</dbReference>
<evidence type="ECO:0000259" key="7">
    <source>
        <dbReference type="Pfam" id="PF17827"/>
    </source>
</evidence>
<evidence type="ECO:0000256" key="2">
    <source>
        <dbReference type="ARBA" id="ARBA00022679"/>
    </source>
</evidence>
<keyword evidence="1 5" id="KW-0489">Methyltransferase</keyword>
<dbReference type="AlphaFoldDB" id="A0A7C4V5X3"/>
<keyword evidence="3 5" id="KW-0949">S-adenosyl-L-methionine</keyword>
<protein>
    <recommendedName>
        <fullName evidence="5">Release factor glutamine methyltransferase</fullName>
        <shortName evidence="5">RF MTase</shortName>
        <ecNumber evidence="5">2.1.1.297</ecNumber>
    </recommendedName>
    <alternativeName>
        <fullName evidence="5">N5-glutamine methyltransferase PrmC</fullName>
    </alternativeName>
    <alternativeName>
        <fullName evidence="5">Protein-(glutamine-N5) MTase PrmC</fullName>
    </alternativeName>
    <alternativeName>
        <fullName evidence="5">Protein-glutamine N-methyltransferase PrmC</fullName>
    </alternativeName>
</protein>
<dbReference type="GO" id="GO:0032259">
    <property type="term" value="P:methylation"/>
    <property type="evidence" value="ECO:0007669"/>
    <property type="project" value="UniProtKB-KW"/>
</dbReference>
<evidence type="ECO:0000256" key="1">
    <source>
        <dbReference type="ARBA" id="ARBA00022603"/>
    </source>
</evidence>
<dbReference type="HAMAP" id="MF_02126">
    <property type="entry name" value="RF_methyltr_PrmC"/>
    <property type="match status" value="1"/>
</dbReference>
<dbReference type="Pfam" id="PF17827">
    <property type="entry name" value="PrmC_N"/>
    <property type="match status" value="1"/>
</dbReference>
<feature type="binding site" evidence="5">
    <location>
        <begin position="122"/>
        <end position="126"/>
    </location>
    <ligand>
        <name>S-adenosyl-L-methionine</name>
        <dbReference type="ChEBI" id="CHEBI:59789"/>
    </ligand>
</feature>
<dbReference type="Gene3D" id="3.40.50.150">
    <property type="entry name" value="Vaccinia Virus protein VP39"/>
    <property type="match status" value="1"/>
</dbReference>
<keyword evidence="2 5" id="KW-0808">Transferase</keyword>
<feature type="domain" description="Release factor glutamine methyltransferase N-terminal" evidence="7">
    <location>
        <begin position="6"/>
        <end position="77"/>
    </location>
</feature>
<feature type="binding site" evidence="5">
    <location>
        <position position="185"/>
    </location>
    <ligand>
        <name>S-adenosyl-L-methionine</name>
        <dbReference type="ChEBI" id="CHEBI:59789"/>
    </ligand>
</feature>
<dbReference type="PANTHER" id="PTHR18895">
    <property type="entry name" value="HEMK METHYLTRANSFERASE"/>
    <property type="match status" value="1"/>
</dbReference>
<organism evidence="8">
    <name type="scientific">Oceanithermus profundus</name>
    <dbReference type="NCBI Taxonomy" id="187137"/>
    <lineage>
        <taxon>Bacteria</taxon>
        <taxon>Thermotogati</taxon>
        <taxon>Deinococcota</taxon>
        <taxon>Deinococci</taxon>
        <taxon>Thermales</taxon>
        <taxon>Thermaceae</taxon>
        <taxon>Oceanithermus</taxon>
    </lineage>
</organism>
<sequence>MTREAALLDVQTRLREAGFPARQAEIEARQLVEAATRSRGVRFWLERRRELSPTERERLQAMLARRLAGEPLQLILGSVVFFGLELGVAPGVLIPRPETERLVELALAELPAGPGLKVLDVGTGSGAVALALKHERPDLEVHASEPSEATLRLARANARRLELEVTFHAAPFTAGLGGLDLIVSNPPYLPDTYREEAPPELAWEAEEALYAGPEGLDVARPLLREAYGALRPGGGLLVELDPGNVHALAEEARALGFGEVSVEADLAGRPRFLRARR</sequence>
<dbReference type="SUPFAM" id="SSF53335">
    <property type="entry name" value="S-adenosyl-L-methionine-dependent methyltransferases"/>
    <property type="match status" value="1"/>
</dbReference>
<dbReference type="InterPro" id="IPR040758">
    <property type="entry name" value="PrmC_N"/>
</dbReference>
<comment type="function">
    <text evidence="5">Methylates the class 1 translation termination release factors RF1/PrfA and RF2/PrfB on the glutamine residue of the universally conserved GGQ motif.</text>
</comment>
<dbReference type="CDD" id="cd02440">
    <property type="entry name" value="AdoMet_MTases"/>
    <property type="match status" value="1"/>
</dbReference>
<dbReference type="PROSITE" id="PS00092">
    <property type="entry name" value="N6_MTASE"/>
    <property type="match status" value="1"/>
</dbReference>
<feature type="domain" description="Methyltransferase small" evidence="6">
    <location>
        <begin position="106"/>
        <end position="209"/>
    </location>
</feature>
<dbReference type="InterPro" id="IPR050320">
    <property type="entry name" value="N5-glutamine_MTase"/>
</dbReference>
<dbReference type="InterPro" id="IPR004556">
    <property type="entry name" value="HemK-like"/>
</dbReference>